<dbReference type="Gene3D" id="1.10.30.10">
    <property type="entry name" value="High mobility group box domain"/>
    <property type="match status" value="1"/>
</dbReference>
<name>A0A250XIP0_9CHLO</name>
<dbReference type="Proteomes" id="UP000232323">
    <property type="component" value="Unassembled WGS sequence"/>
</dbReference>
<feature type="region of interest" description="Disordered" evidence="1">
    <location>
        <begin position="205"/>
        <end position="340"/>
    </location>
</feature>
<dbReference type="SUPFAM" id="SSF47095">
    <property type="entry name" value="HMG-box"/>
    <property type="match status" value="1"/>
</dbReference>
<feature type="compositionally biased region" description="Low complexity" evidence="1">
    <location>
        <begin position="300"/>
        <end position="310"/>
    </location>
</feature>
<feature type="region of interest" description="Disordered" evidence="1">
    <location>
        <begin position="48"/>
        <end position="71"/>
    </location>
</feature>
<dbReference type="AlphaFoldDB" id="A0A250XIP0"/>
<evidence type="ECO:0000313" key="3">
    <source>
        <dbReference type="Proteomes" id="UP000232323"/>
    </source>
</evidence>
<dbReference type="EMBL" id="BEGY01000089">
    <property type="protein sequence ID" value="GAX82951.1"/>
    <property type="molecule type" value="Genomic_DNA"/>
</dbReference>
<accession>A0A250XIP0</accession>
<protein>
    <submittedName>
        <fullName evidence="2">Uncharacterized protein</fullName>
    </submittedName>
</protein>
<feature type="compositionally biased region" description="Acidic residues" evidence="1">
    <location>
        <begin position="212"/>
        <end position="236"/>
    </location>
</feature>
<comment type="caution">
    <text evidence="2">The sequence shown here is derived from an EMBL/GenBank/DDBJ whole genome shotgun (WGS) entry which is preliminary data.</text>
</comment>
<evidence type="ECO:0000313" key="2">
    <source>
        <dbReference type="EMBL" id="GAX82951.1"/>
    </source>
</evidence>
<dbReference type="InterPro" id="IPR036910">
    <property type="entry name" value="HMG_box_dom_sf"/>
</dbReference>
<feature type="compositionally biased region" description="Basic and acidic residues" evidence="1">
    <location>
        <begin position="311"/>
        <end position="325"/>
    </location>
</feature>
<gene>
    <name evidence="2" type="ORF">CEUSTIGMA_g10378.t1</name>
</gene>
<feature type="compositionally biased region" description="Basic and acidic residues" evidence="1">
    <location>
        <begin position="243"/>
        <end position="276"/>
    </location>
</feature>
<sequence length="340" mass="37940">MLLSENAHVARLFLLTLDRLLNPALVRDAFRAAAQEIGFTDVDDFLPPVANTPKRKSKGGKTGNSDSKPKTQRPYLAYNLFYILALDHLNHNPSYARLLKTAGQGDDKQKPTGLSMKIAGKMWQSLSEEQKKAFTEAYQPICKKLTDDRETSGMKSDHIFQTLKEFEQSLDVPTRMKLKDVLPDFLPLDVSFNIEGLVAGTTAVPAGALKEDNEEEEEGDDDDSDDEEEEEEEDDGVNAAKVAAEEQRLAREAEERQRLAKQAEERKKKEKKERIILAEAKAAKNQKLADAAKKMTSGGSAVPRSVAVAAVEERKRKAVETDEPSKKKKMKKNKVALQQE</sequence>
<proteinExistence type="predicted"/>
<evidence type="ECO:0000256" key="1">
    <source>
        <dbReference type="SAM" id="MobiDB-lite"/>
    </source>
</evidence>
<organism evidence="2 3">
    <name type="scientific">Chlamydomonas eustigma</name>
    <dbReference type="NCBI Taxonomy" id="1157962"/>
    <lineage>
        <taxon>Eukaryota</taxon>
        <taxon>Viridiplantae</taxon>
        <taxon>Chlorophyta</taxon>
        <taxon>core chlorophytes</taxon>
        <taxon>Chlorophyceae</taxon>
        <taxon>CS clade</taxon>
        <taxon>Chlamydomonadales</taxon>
        <taxon>Chlamydomonadaceae</taxon>
        <taxon>Chlamydomonas</taxon>
    </lineage>
</organism>
<keyword evidence="3" id="KW-1185">Reference proteome</keyword>
<reference evidence="2 3" key="1">
    <citation type="submission" date="2017-08" db="EMBL/GenBank/DDBJ databases">
        <title>Acidophilic green algal genome provides insights into adaptation to an acidic environment.</title>
        <authorList>
            <person name="Hirooka S."/>
            <person name="Hirose Y."/>
            <person name="Kanesaki Y."/>
            <person name="Higuchi S."/>
            <person name="Fujiwara T."/>
            <person name="Onuma R."/>
            <person name="Era A."/>
            <person name="Ohbayashi R."/>
            <person name="Uzuka A."/>
            <person name="Nozaki H."/>
            <person name="Yoshikawa H."/>
            <person name="Miyagishima S.Y."/>
        </authorList>
    </citation>
    <scope>NUCLEOTIDE SEQUENCE [LARGE SCALE GENOMIC DNA]</scope>
    <source>
        <strain evidence="2 3">NIES-2499</strain>
    </source>
</reference>